<keyword evidence="2" id="KW-1185">Reference proteome</keyword>
<dbReference type="Proteomes" id="UP001057402">
    <property type="component" value="Chromosome 7"/>
</dbReference>
<reference evidence="2" key="1">
    <citation type="journal article" date="2023" name="Front. Plant Sci.">
        <title>Chromosomal-level genome assembly of Melastoma candidum provides insights into trichome evolution.</title>
        <authorList>
            <person name="Zhong Y."/>
            <person name="Wu W."/>
            <person name="Sun C."/>
            <person name="Zou P."/>
            <person name="Liu Y."/>
            <person name="Dai S."/>
            <person name="Zhou R."/>
        </authorList>
    </citation>
    <scope>NUCLEOTIDE SEQUENCE [LARGE SCALE GENOMIC DNA]</scope>
</reference>
<accession>A0ACB9NWF7</accession>
<sequence length="798" mass="88200">MENLIIPCKSRPPELPTHLAFRQEVPLENPNQHRPVVSLPRRNAPRSNFDSNISHLCRKGEIHEAVELLGRVRGKVRPSTYEGLLDACIDRNSIGLGRKLHSLVDLVVEADGFVQTKLVGMYAKCGSLDDARKVFDGMRDKDLYAWSAMVGACSRAGRWEEVVELFVSMVRDSVLFDGFLLPKILQACGNSKNISVGKVVHSLAIRRGMCTHVRVCNSVLTMYAKCGDLKSAHRAFDCMDERDDVTWNALISGHCHQGNVVEARKLFDAMRGGGLDPTSMTWNLLISGYSQLGNWEVAVDLMRKMEDNGIAANVFTWTCLISGCGHNGQQAQALDLFRMMLIAAVEPNRVTLACVISACASLQTLNRGIEVHSLAVTLGMADHVLVGNSLIDLYAKCGDVKAAEQVFDAVSEKDLYTWNSMIGGYFQAGYSGKAHELFTRMMESGVECNVITWNVMISGYMKNGDDDQAINLFRRMEKEKIKPNTATWNSLIAGYAHNGEKDKALGVFRQMHSCGVPLNSVTILSLLPSLANLISLNKVEEVHGCALRRDLDFVTSISNSLIDAYAKAGKIEYSLAVHETMSSRDVITWNSMLGGFVLHGHDRSAIKLFRVMRNQGCRPTRGTFVSLLKAYGLAGMVDDGKRVFTSISEEHSIMPAVEHYLSMVELYGRAGRLSEALEFIENMPVEPDASIWMAFFTACRFHKNVSLALAASENLVNLEPSNGTFHDLLEQASALCGGTLSKGIQKDQATQRLVGRSWTVIDHQVHEFTNGNSDQHSELHPLLKRIDAGSREFEPLPA</sequence>
<evidence type="ECO:0000313" key="1">
    <source>
        <dbReference type="EMBL" id="KAI4339904.1"/>
    </source>
</evidence>
<protein>
    <submittedName>
        <fullName evidence="1">Uncharacterized protein</fullName>
    </submittedName>
</protein>
<evidence type="ECO:0000313" key="2">
    <source>
        <dbReference type="Proteomes" id="UP001057402"/>
    </source>
</evidence>
<dbReference type="EMBL" id="CM042886">
    <property type="protein sequence ID" value="KAI4339904.1"/>
    <property type="molecule type" value="Genomic_DNA"/>
</dbReference>
<gene>
    <name evidence="1" type="ORF">MLD38_024789</name>
</gene>
<name>A0ACB9NWF7_9MYRT</name>
<comment type="caution">
    <text evidence="1">The sequence shown here is derived from an EMBL/GenBank/DDBJ whole genome shotgun (WGS) entry which is preliminary data.</text>
</comment>
<proteinExistence type="predicted"/>
<organism evidence="1 2">
    <name type="scientific">Melastoma candidum</name>
    <dbReference type="NCBI Taxonomy" id="119954"/>
    <lineage>
        <taxon>Eukaryota</taxon>
        <taxon>Viridiplantae</taxon>
        <taxon>Streptophyta</taxon>
        <taxon>Embryophyta</taxon>
        <taxon>Tracheophyta</taxon>
        <taxon>Spermatophyta</taxon>
        <taxon>Magnoliopsida</taxon>
        <taxon>eudicotyledons</taxon>
        <taxon>Gunneridae</taxon>
        <taxon>Pentapetalae</taxon>
        <taxon>rosids</taxon>
        <taxon>malvids</taxon>
        <taxon>Myrtales</taxon>
        <taxon>Melastomataceae</taxon>
        <taxon>Melastomatoideae</taxon>
        <taxon>Melastomateae</taxon>
        <taxon>Melastoma</taxon>
    </lineage>
</organism>